<dbReference type="Pfam" id="PF09912">
    <property type="entry name" value="DUF2141"/>
    <property type="match status" value="1"/>
</dbReference>
<organism evidence="2 3">
    <name type="scientific">Altericroceibacterium endophyticum</name>
    <dbReference type="NCBI Taxonomy" id="1808508"/>
    <lineage>
        <taxon>Bacteria</taxon>
        <taxon>Pseudomonadati</taxon>
        <taxon>Pseudomonadota</taxon>
        <taxon>Alphaproteobacteria</taxon>
        <taxon>Sphingomonadales</taxon>
        <taxon>Erythrobacteraceae</taxon>
        <taxon>Altericroceibacterium</taxon>
    </lineage>
</organism>
<accession>A0A6I4T607</accession>
<comment type="caution">
    <text evidence="2">The sequence shown here is derived from an EMBL/GenBank/DDBJ whole genome shotgun (WGS) entry which is preliminary data.</text>
</comment>
<evidence type="ECO:0000313" key="3">
    <source>
        <dbReference type="Proteomes" id="UP000438476"/>
    </source>
</evidence>
<dbReference type="AlphaFoldDB" id="A0A6I4T607"/>
<reference evidence="2 3" key="1">
    <citation type="submission" date="2019-12" db="EMBL/GenBank/DDBJ databases">
        <title>Genomic-based taxomic classification of the family Erythrobacteraceae.</title>
        <authorList>
            <person name="Xu L."/>
        </authorList>
    </citation>
    <scope>NUCLEOTIDE SEQUENCE [LARGE SCALE GENOMIC DNA]</scope>
    <source>
        <strain evidence="2 3">LMG 29518</strain>
    </source>
</reference>
<dbReference type="Proteomes" id="UP000438476">
    <property type="component" value="Unassembled WGS sequence"/>
</dbReference>
<protein>
    <submittedName>
        <fullName evidence="2">DUF2141 domain-containing protein</fullName>
    </submittedName>
</protein>
<evidence type="ECO:0000256" key="1">
    <source>
        <dbReference type="SAM" id="SignalP"/>
    </source>
</evidence>
<sequence length="160" mass="17374">MQNRSWLVRSLISTLAGVCLIGAAPQPGQTGTDSLSNTQVTIIVTGLRSHDGLVQACMTSHPDEFPDCPGKSEDAYRMTVSASGDVKLQFTKVKAGRYAVALLHDENSNGKMDRMLVIPREGFGFSQDAKIKMGPPKFEEAAFTVGKTPVKQTIKTRYIL</sequence>
<name>A0A6I4T607_9SPHN</name>
<dbReference type="RefSeq" id="WP_160736029.1">
    <property type="nucleotide sequence ID" value="NZ_WTYT01000003.1"/>
</dbReference>
<proteinExistence type="predicted"/>
<dbReference type="OrthoDB" id="9788332at2"/>
<keyword evidence="1" id="KW-0732">Signal</keyword>
<evidence type="ECO:0000313" key="2">
    <source>
        <dbReference type="EMBL" id="MXO65571.1"/>
    </source>
</evidence>
<dbReference type="InterPro" id="IPR018673">
    <property type="entry name" value="DUF2141"/>
</dbReference>
<feature type="chain" id="PRO_5026282066" evidence="1">
    <location>
        <begin position="24"/>
        <end position="160"/>
    </location>
</feature>
<gene>
    <name evidence="2" type="ORF">GRI91_07380</name>
</gene>
<feature type="signal peptide" evidence="1">
    <location>
        <begin position="1"/>
        <end position="23"/>
    </location>
</feature>
<dbReference type="EMBL" id="WTYT01000003">
    <property type="protein sequence ID" value="MXO65571.1"/>
    <property type="molecule type" value="Genomic_DNA"/>
</dbReference>
<keyword evidence="3" id="KW-1185">Reference proteome</keyword>